<reference evidence="1 2" key="1">
    <citation type="journal article" date="2023" name="Plants (Basel)">
        <title>Bridging the Gap: Combining Genomics and Transcriptomics Approaches to Understand Stylosanthes scabra, an Orphan Legume from the Brazilian Caatinga.</title>
        <authorList>
            <person name="Ferreira-Neto J.R.C."/>
            <person name="da Silva M.D."/>
            <person name="Binneck E."/>
            <person name="de Melo N.F."/>
            <person name="da Silva R.H."/>
            <person name="de Melo A.L.T.M."/>
            <person name="Pandolfi V."/>
            <person name="Bustamante F.O."/>
            <person name="Brasileiro-Vidal A.C."/>
            <person name="Benko-Iseppon A.M."/>
        </authorList>
    </citation>
    <scope>NUCLEOTIDE SEQUENCE [LARGE SCALE GENOMIC DNA]</scope>
    <source>
        <tissue evidence="1">Leaves</tissue>
    </source>
</reference>
<sequence length="194" mass="20411">MGEGEPASVKAIRIHSGAEDGAILMGNVGTDLKSAKIEEELTINDVGSVSNDGAIEKRERILAIIEDADLSSDGSALRVVVGARSSAEDEQREAGGGATDDDVFSTMLGGFVGATQKKAAVARSVSIGQVVRSSSDVGNGWHDSRLAVVELITANGWWKHDVDDNGFPSFQSEWLQNDEGKELTPILGLGSNWS</sequence>
<dbReference type="EMBL" id="JASCZI010060480">
    <property type="protein sequence ID" value="MED6132595.1"/>
    <property type="molecule type" value="Genomic_DNA"/>
</dbReference>
<evidence type="ECO:0000313" key="2">
    <source>
        <dbReference type="Proteomes" id="UP001341840"/>
    </source>
</evidence>
<proteinExistence type="predicted"/>
<name>A0ABU6S7Z8_9FABA</name>
<accession>A0ABU6S7Z8</accession>
<protein>
    <submittedName>
        <fullName evidence="1">Uncharacterized protein</fullName>
    </submittedName>
</protein>
<organism evidence="1 2">
    <name type="scientific">Stylosanthes scabra</name>
    <dbReference type="NCBI Taxonomy" id="79078"/>
    <lineage>
        <taxon>Eukaryota</taxon>
        <taxon>Viridiplantae</taxon>
        <taxon>Streptophyta</taxon>
        <taxon>Embryophyta</taxon>
        <taxon>Tracheophyta</taxon>
        <taxon>Spermatophyta</taxon>
        <taxon>Magnoliopsida</taxon>
        <taxon>eudicotyledons</taxon>
        <taxon>Gunneridae</taxon>
        <taxon>Pentapetalae</taxon>
        <taxon>rosids</taxon>
        <taxon>fabids</taxon>
        <taxon>Fabales</taxon>
        <taxon>Fabaceae</taxon>
        <taxon>Papilionoideae</taxon>
        <taxon>50 kb inversion clade</taxon>
        <taxon>dalbergioids sensu lato</taxon>
        <taxon>Dalbergieae</taxon>
        <taxon>Pterocarpus clade</taxon>
        <taxon>Stylosanthes</taxon>
    </lineage>
</organism>
<gene>
    <name evidence="1" type="ORF">PIB30_020422</name>
</gene>
<evidence type="ECO:0000313" key="1">
    <source>
        <dbReference type="EMBL" id="MED6132595.1"/>
    </source>
</evidence>
<keyword evidence="2" id="KW-1185">Reference proteome</keyword>
<dbReference type="Proteomes" id="UP001341840">
    <property type="component" value="Unassembled WGS sequence"/>
</dbReference>
<comment type="caution">
    <text evidence="1">The sequence shown here is derived from an EMBL/GenBank/DDBJ whole genome shotgun (WGS) entry which is preliminary data.</text>
</comment>